<dbReference type="RefSeq" id="WP_089361191.1">
    <property type="nucleotide sequence ID" value="NZ_FZOG01000008.1"/>
</dbReference>
<protein>
    <submittedName>
        <fullName evidence="2">Acetyltransferase (GNAT) family protein</fullName>
    </submittedName>
</protein>
<evidence type="ECO:0000259" key="1">
    <source>
        <dbReference type="PROSITE" id="PS51186"/>
    </source>
</evidence>
<dbReference type="EMBL" id="FZOG01000008">
    <property type="protein sequence ID" value="SNT02992.1"/>
    <property type="molecule type" value="Genomic_DNA"/>
</dbReference>
<gene>
    <name evidence="2" type="ORF">SAMN05216255_4263</name>
</gene>
<evidence type="ECO:0000313" key="2">
    <source>
        <dbReference type="EMBL" id="SNT02992.1"/>
    </source>
</evidence>
<dbReference type="InterPro" id="IPR016181">
    <property type="entry name" value="Acyl_CoA_acyltransferase"/>
</dbReference>
<keyword evidence="3" id="KW-1185">Reference proteome</keyword>
<dbReference type="Pfam" id="PF00583">
    <property type="entry name" value="Acetyltransf_1"/>
    <property type="match status" value="1"/>
</dbReference>
<accession>A0A239JBK0</accession>
<dbReference type="AlphaFoldDB" id="A0A239JBK0"/>
<dbReference type="Gene3D" id="3.40.630.30">
    <property type="match status" value="1"/>
</dbReference>
<proteinExistence type="predicted"/>
<dbReference type="Proteomes" id="UP000242915">
    <property type="component" value="Unassembled WGS sequence"/>
</dbReference>
<sequence>MWAIFSLFRRRKTELQLCEASDVDLSTVRALLMTEARNGHFTGLDTPTAVDSYMQQLRLSVDSYRARQQVGVILQMLVVGRESVGFVILRACPEPAEMELHMLIIAPEYRRRGYASQVVQWFVNDLRGNNRRLLVRCLPASEAMIALLGTMDFTRKPSTGVFVRHFLSPLLS</sequence>
<dbReference type="CDD" id="cd04301">
    <property type="entry name" value="NAT_SF"/>
    <property type="match status" value="1"/>
</dbReference>
<reference evidence="3" key="1">
    <citation type="submission" date="2017-06" db="EMBL/GenBank/DDBJ databases">
        <authorList>
            <person name="Varghese N."/>
            <person name="Submissions S."/>
        </authorList>
    </citation>
    <scope>NUCLEOTIDE SEQUENCE [LARGE SCALE GENOMIC DNA]</scope>
    <source>
        <strain evidence="3">CIP 108523</strain>
    </source>
</reference>
<dbReference type="GO" id="GO:0016747">
    <property type="term" value="F:acyltransferase activity, transferring groups other than amino-acyl groups"/>
    <property type="evidence" value="ECO:0007669"/>
    <property type="project" value="InterPro"/>
</dbReference>
<feature type="domain" description="N-acetyltransferase" evidence="1">
    <location>
        <begin position="28"/>
        <end position="172"/>
    </location>
</feature>
<dbReference type="SUPFAM" id="SSF55729">
    <property type="entry name" value="Acyl-CoA N-acyltransferases (Nat)"/>
    <property type="match status" value="1"/>
</dbReference>
<organism evidence="2 3">
    <name type="scientific">Pseudomonas segetis</name>
    <dbReference type="NCBI Taxonomy" id="298908"/>
    <lineage>
        <taxon>Bacteria</taxon>
        <taxon>Pseudomonadati</taxon>
        <taxon>Pseudomonadota</taxon>
        <taxon>Gammaproteobacteria</taxon>
        <taxon>Pseudomonadales</taxon>
        <taxon>Pseudomonadaceae</taxon>
        <taxon>Pseudomonas</taxon>
    </lineage>
</organism>
<evidence type="ECO:0000313" key="3">
    <source>
        <dbReference type="Proteomes" id="UP000242915"/>
    </source>
</evidence>
<dbReference type="InterPro" id="IPR000182">
    <property type="entry name" value="GNAT_dom"/>
</dbReference>
<dbReference type="PROSITE" id="PS51186">
    <property type="entry name" value="GNAT"/>
    <property type="match status" value="1"/>
</dbReference>
<keyword evidence="2" id="KW-0808">Transferase</keyword>
<name>A0A239JBK0_9PSED</name>